<dbReference type="Gene3D" id="2.40.128.110">
    <property type="entry name" value="Lipid/polyisoprenoid-binding, YceI-like"/>
    <property type="match status" value="1"/>
</dbReference>
<dbReference type="InterPro" id="IPR036761">
    <property type="entry name" value="TTHA0802/YceI-like_sf"/>
</dbReference>
<evidence type="ECO:0000313" key="3">
    <source>
        <dbReference type="EMBL" id="MBD1322467.1"/>
    </source>
</evidence>
<dbReference type="SMART" id="SM00867">
    <property type="entry name" value="YceI"/>
    <property type="match status" value="1"/>
</dbReference>
<evidence type="ECO:0000256" key="1">
    <source>
        <dbReference type="ARBA" id="ARBA00008812"/>
    </source>
</evidence>
<reference evidence="3 4" key="1">
    <citation type="submission" date="2020-09" db="EMBL/GenBank/DDBJ databases">
        <title>Novel species in genus Gordonia.</title>
        <authorList>
            <person name="Zhang G."/>
        </authorList>
    </citation>
    <scope>NUCLEOTIDE SEQUENCE [LARGE SCALE GENOMIC DNA]</scope>
    <source>
        <strain evidence="3 4">ON-33</strain>
    </source>
</reference>
<protein>
    <submittedName>
        <fullName evidence="3">YceI family protein</fullName>
    </submittedName>
</protein>
<evidence type="ECO:0000313" key="4">
    <source>
        <dbReference type="Proteomes" id="UP000602395"/>
    </source>
</evidence>
<dbReference type="PANTHER" id="PTHR34406">
    <property type="entry name" value="PROTEIN YCEI"/>
    <property type="match status" value="1"/>
</dbReference>
<dbReference type="Pfam" id="PF13620">
    <property type="entry name" value="CarboxypepD_reg"/>
    <property type="match status" value="1"/>
</dbReference>
<dbReference type="InterPro" id="IPR007372">
    <property type="entry name" value="Lipid/polyisoprenoid-bd_YceI"/>
</dbReference>
<organism evidence="3 4">
    <name type="scientific">Gordonia hankookensis</name>
    <dbReference type="NCBI Taxonomy" id="589403"/>
    <lineage>
        <taxon>Bacteria</taxon>
        <taxon>Bacillati</taxon>
        <taxon>Actinomycetota</taxon>
        <taxon>Actinomycetes</taxon>
        <taxon>Mycobacteriales</taxon>
        <taxon>Gordoniaceae</taxon>
        <taxon>Gordonia</taxon>
    </lineage>
</organism>
<dbReference type="Gene3D" id="2.60.40.1120">
    <property type="entry name" value="Carboxypeptidase-like, regulatory domain"/>
    <property type="match status" value="1"/>
</dbReference>
<keyword evidence="4" id="KW-1185">Reference proteome</keyword>
<dbReference type="RefSeq" id="WP_190268786.1">
    <property type="nucleotide sequence ID" value="NZ_BAABAD010000005.1"/>
</dbReference>
<evidence type="ECO:0000259" key="2">
    <source>
        <dbReference type="SMART" id="SM00867"/>
    </source>
</evidence>
<dbReference type="Proteomes" id="UP000602395">
    <property type="component" value="Unassembled WGS sequence"/>
</dbReference>
<dbReference type="SUPFAM" id="SSF101874">
    <property type="entry name" value="YceI-like"/>
    <property type="match status" value="1"/>
</dbReference>
<proteinExistence type="inferred from homology"/>
<dbReference type="PANTHER" id="PTHR34406:SF1">
    <property type="entry name" value="PROTEIN YCEI"/>
    <property type="match status" value="1"/>
</dbReference>
<dbReference type="SUPFAM" id="SSF49478">
    <property type="entry name" value="Cna protein B-type domain"/>
    <property type="match status" value="1"/>
</dbReference>
<comment type="similarity">
    <text evidence="1">Belongs to the UPF0312 family.</text>
</comment>
<comment type="caution">
    <text evidence="3">The sequence shown here is derived from an EMBL/GenBank/DDBJ whole genome shotgun (WGS) entry which is preliminary data.</text>
</comment>
<dbReference type="Pfam" id="PF04264">
    <property type="entry name" value="YceI"/>
    <property type="match status" value="1"/>
</dbReference>
<feature type="domain" description="Lipid/polyisoprenoid-binding YceI-like" evidence="2">
    <location>
        <begin position="97"/>
        <end position="265"/>
    </location>
</feature>
<sequence length="273" mass="28616">MSATITARVATSSGRPLDGAVMTVMSQAGEQQAIARTDGDGAVSVADLDTGTYTVVITAEGYQPTARVAVVTGSSPVSLGEIAAARAGGAPVPVPGRWDIDPGHSAIEISVRHFGIASIKGRFTDFTGQIEVADDIEKSSVVAEIKTASIDTDNKTRDDHLRSDAFFDTEQHPVAEFRAGQVRPATDETWTLSGTLSLRGTAVPVTLDLAYLGEVEDPWGGQRAGFRATGTLQRNDFGISFDDKLISGVAQIGSTAKVVLDIQAVRSSTHISD</sequence>
<accession>A0ABR7WL71</accession>
<name>A0ABR7WL71_9ACTN</name>
<dbReference type="EMBL" id="JACWMS010000006">
    <property type="protein sequence ID" value="MBD1322467.1"/>
    <property type="molecule type" value="Genomic_DNA"/>
</dbReference>
<gene>
    <name evidence="3" type="ORF">IDF66_23045</name>
</gene>